<dbReference type="EMBL" id="QGEG01000003">
    <property type="protein sequence ID" value="PWL37727.1"/>
    <property type="molecule type" value="Genomic_DNA"/>
</dbReference>
<sequence>IGDAANTAQEVTISGDATMTNAGVLTIEDDAVTTTKILDANVTLAKLVDGTTNGQLMQWNGTDWVLTQQILLKGQEAAASGTAGAYTINDPLIAATSIIQLTVEENTPGNPIMIQLTAQAATTFSVQVYEFIAGVPTATNANWHYTVIAP</sequence>
<evidence type="ECO:0000313" key="1">
    <source>
        <dbReference type="EMBL" id="PWL37727.1"/>
    </source>
</evidence>
<proteinExistence type="predicted"/>
<organism evidence="1 2">
    <name type="scientific">Flagellimonas aquimarina</name>
    <dbReference type="NCBI Taxonomy" id="2201895"/>
    <lineage>
        <taxon>Bacteria</taxon>
        <taxon>Pseudomonadati</taxon>
        <taxon>Bacteroidota</taxon>
        <taxon>Flavobacteriia</taxon>
        <taxon>Flavobacteriales</taxon>
        <taxon>Flavobacteriaceae</taxon>
        <taxon>Flagellimonas</taxon>
    </lineage>
</organism>
<dbReference type="AlphaFoldDB" id="A0A316KU48"/>
<reference evidence="1 2" key="1">
    <citation type="submission" date="2018-05" db="EMBL/GenBank/DDBJ databases">
        <title>Complete genome sequence of Flagellimonas aquimarina ECD12 isolated from seaweed Ecklonia cava.</title>
        <authorList>
            <person name="Choi S."/>
            <person name="Seong C."/>
        </authorList>
    </citation>
    <scope>NUCLEOTIDE SEQUENCE [LARGE SCALE GENOMIC DNA]</scope>
    <source>
        <strain evidence="1 2">ECD12</strain>
    </source>
</reference>
<comment type="caution">
    <text evidence="1">The sequence shown here is derived from an EMBL/GenBank/DDBJ whole genome shotgun (WGS) entry which is preliminary data.</text>
</comment>
<protein>
    <submittedName>
        <fullName evidence="1">Uncharacterized protein</fullName>
    </submittedName>
</protein>
<gene>
    <name evidence="1" type="ORF">DKG77_13200</name>
</gene>
<dbReference type="RefSeq" id="WP_207785464.1">
    <property type="nucleotide sequence ID" value="NZ_QGEG01000003.1"/>
</dbReference>
<name>A0A316KU48_9FLAO</name>
<evidence type="ECO:0000313" key="2">
    <source>
        <dbReference type="Proteomes" id="UP000245762"/>
    </source>
</evidence>
<accession>A0A316KU48</accession>
<dbReference type="Proteomes" id="UP000245762">
    <property type="component" value="Unassembled WGS sequence"/>
</dbReference>
<feature type="non-terminal residue" evidence="1">
    <location>
        <position position="1"/>
    </location>
</feature>
<keyword evidence="2" id="KW-1185">Reference proteome</keyword>